<keyword evidence="2" id="KW-1185">Reference proteome</keyword>
<dbReference type="Pfam" id="PF10604">
    <property type="entry name" value="Polyketide_cyc2"/>
    <property type="match status" value="1"/>
</dbReference>
<dbReference type="Gene3D" id="3.30.530.20">
    <property type="match status" value="1"/>
</dbReference>
<gene>
    <name evidence="1" type="ORF">GCM10009549_28260</name>
</gene>
<evidence type="ECO:0000313" key="2">
    <source>
        <dbReference type="Proteomes" id="UP001501005"/>
    </source>
</evidence>
<name>A0ABN1NPQ3_9ACTN</name>
<protein>
    <submittedName>
        <fullName evidence="1">SRPBCC family protein</fullName>
    </submittedName>
</protein>
<comment type="caution">
    <text evidence="1">The sequence shown here is derived from an EMBL/GenBank/DDBJ whole genome shotgun (WGS) entry which is preliminary data.</text>
</comment>
<accession>A0ABN1NPQ3</accession>
<dbReference type="InterPro" id="IPR023393">
    <property type="entry name" value="START-like_dom_sf"/>
</dbReference>
<organism evidence="1 2">
    <name type="scientific">Streptomyces thermoalcalitolerans</name>
    <dbReference type="NCBI Taxonomy" id="65605"/>
    <lineage>
        <taxon>Bacteria</taxon>
        <taxon>Bacillati</taxon>
        <taxon>Actinomycetota</taxon>
        <taxon>Actinomycetes</taxon>
        <taxon>Kitasatosporales</taxon>
        <taxon>Streptomycetaceae</taxon>
        <taxon>Streptomyces</taxon>
    </lineage>
</organism>
<dbReference type="EMBL" id="BAAAHG010000019">
    <property type="protein sequence ID" value="GAA0914114.1"/>
    <property type="molecule type" value="Genomic_DNA"/>
</dbReference>
<dbReference type="SUPFAM" id="SSF55961">
    <property type="entry name" value="Bet v1-like"/>
    <property type="match status" value="1"/>
</dbReference>
<reference evidence="1 2" key="1">
    <citation type="journal article" date="2019" name="Int. J. Syst. Evol. Microbiol.">
        <title>The Global Catalogue of Microorganisms (GCM) 10K type strain sequencing project: providing services to taxonomists for standard genome sequencing and annotation.</title>
        <authorList>
            <consortium name="The Broad Institute Genomics Platform"/>
            <consortium name="The Broad Institute Genome Sequencing Center for Infectious Disease"/>
            <person name="Wu L."/>
            <person name="Ma J."/>
        </authorList>
    </citation>
    <scope>NUCLEOTIDE SEQUENCE [LARGE SCALE GENOMIC DNA]</scope>
    <source>
        <strain evidence="1 2">JCM 10673</strain>
    </source>
</reference>
<dbReference type="RefSeq" id="WP_344049847.1">
    <property type="nucleotide sequence ID" value="NZ_BAAAHG010000019.1"/>
</dbReference>
<dbReference type="Proteomes" id="UP001501005">
    <property type="component" value="Unassembled WGS sequence"/>
</dbReference>
<sequence>MRYADRPSTHREVHIAAEPSRVWDVITDVETMTEWSPELVRVEWQDGADRPAPGARYLGYNRNPIVGEWRTLSHFTEVVPEHALTWCVLDFDGRFGKASGDPADRLATWSFALTPASEGGTVLRQSVVIGPGRSGLSAYIDRTPDQEEAIIAYRLKELGKGMEATLAGIKETAERRS</sequence>
<dbReference type="CDD" id="cd07812">
    <property type="entry name" value="SRPBCC"/>
    <property type="match status" value="1"/>
</dbReference>
<evidence type="ECO:0000313" key="1">
    <source>
        <dbReference type="EMBL" id="GAA0914114.1"/>
    </source>
</evidence>
<proteinExistence type="predicted"/>
<dbReference type="InterPro" id="IPR019587">
    <property type="entry name" value="Polyketide_cyclase/dehydratase"/>
</dbReference>